<proteinExistence type="predicted"/>
<name>A0ABD2WM87_9HYME</name>
<evidence type="ECO:0000313" key="1">
    <source>
        <dbReference type="EMBL" id="KAL3393799.1"/>
    </source>
</evidence>
<organism evidence="1 2">
    <name type="scientific">Trichogramma kaykai</name>
    <dbReference type="NCBI Taxonomy" id="54128"/>
    <lineage>
        <taxon>Eukaryota</taxon>
        <taxon>Metazoa</taxon>
        <taxon>Ecdysozoa</taxon>
        <taxon>Arthropoda</taxon>
        <taxon>Hexapoda</taxon>
        <taxon>Insecta</taxon>
        <taxon>Pterygota</taxon>
        <taxon>Neoptera</taxon>
        <taxon>Endopterygota</taxon>
        <taxon>Hymenoptera</taxon>
        <taxon>Apocrita</taxon>
        <taxon>Proctotrupomorpha</taxon>
        <taxon>Chalcidoidea</taxon>
        <taxon>Trichogrammatidae</taxon>
        <taxon>Trichogramma</taxon>
    </lineage>
</organism>
<evidence type="ECO:0000313" key="2">
    <source>
        <dbReference type="Proteomes" id="UP001627154"/>
    </source>
</evidence>
<dbReference type="EMBL" id="JBJJXI010000096">
    <property type="protein sequence ID" value="KAL3393799.1"/>
    <property type="molecule type" value="Genomic_DNA"/>
</dbReference>
<reference evidence="1 2" key="1">
    <citation type="journal article" date="2024" name="bioRxiv">
        <title>A reference genome for Trichogramma kaykai: A tiny desert-dwelling parasitoid wasp with competing sex-ratio distorters.</title>
        <authorList>
            <person name="Culotta J."/>
            <person name="Lindsey A.R."/>
        </authorList>
    </citation>
    <scope>NUCLEOTIDE SEQUENCE [LARGE SCALE GENOMIC DNA]</scope>
    <source>
        <strain evidence="1 2">KSX58</strain>
    </source>
</reference>
<accession>A0ABD2WM87</accession>
<gene>
    <name evidence="1" type="ORF">TKK_012037</name>
</gene>
<dbReference type="Proteomes" id="UP001627154">
    <property type="component" value="Unassembled WGS sequence"/>
</dbReference>
<protein>
    <submittedName>
        <fullName evidence="1">Uncharacterized protein</fullName>
    </submittedName>
</protein>
<dbReference type="AlphaFoldDB" id="A0ABD2WM87"/>
<comment type="caution">
    <text evidence="1">The sequence shown here is derived from an EMBL/GenBank/DDBJ whole genome shotgun (WGS) entry which is preliminary data.</text>
</comment>
<keyword evidence="2" id="KW-1185">Reference proteome</keyword>
<sequence length="103" mass="11747">MLCQEVRGFMRGRRRKSEQVPFSREPRASINMFACLPHRTVSRSTLENRVRGSSLHAAHDATLKIDAEDACQRLSPVHIRCGRVSSSRNAIDEPAYARRVRND</sequence>